<dbReference type="InterPro" id="IPR027417">
    <property type="entry name" value="P-loop_NTPase"/>
</dbReference>
<dbReference type="Ensembl" id="ENSSFOT00015006678.2">
    <property type="protein sequence ID" value="ENSSFOP00015006574.1"/>
    <property type="gene ID" value="ENSSFOG00015004331.2"/>
</dbReference>
<evidence type="ECO:0000259" key="2">
    <source>
        <dbReference type="Pfam" id="PF00685"/>
    </source>
</evidence>
<dbReference type="GeneTree" id="ENSGT00940000156772"/>
<reference evidence="3 4" key="1">
    <citation type="submission" date="2019-04" db="EMBL/GenBank/DDBJ databases">
        <authorList>
            <consortium name="Wellcome Sanger Institute Data Sharing"/>
        </authorList>
    </citation>
    <scope>NUCLEOTIDE SEQUENCE [LARGE SCALE GENOMIC DNA]</scope>
</reference>
<sequence>MILQVVGGSWFDHIKGWYNNCDKYNEEMIKLCSCVVQLCLFSVVLSDAAINKVVERVIFKNMKSDSKAKYEFLPENIKGERKFLLKGQWKSANERFNKAFEEKMKDIPSSFVWNITELHCRQSFQKITIIKKFKVPDEADDLHFLFTG</sequence>
<dbReference type="AlphaFoldDB" id="A0A8C9R0F8"/>
<dbReference type="EC" id="2.8.2.-" evidence="1"/>
<organism evidence="3 4">
    <name type="scientific">Scleropages formosus</name>
    <name type="common">Asian bonytongue</name>
    <name type="synonym">Osteoglossum formosum</name>
    <dbReference type="NCBI Taxonomy" id="113540"/>
    <lineage>
        <taxon>Eukaryota</taxon>
        <taxon>Metazoa</taxon>
        <taxon>Chordata</taxon>
        <taxon>Craniata</taxon>
        <taxon>Vertebrata</taxon>
        <taxon>Euteleostomi</taxon>
        <taxon>Actinopterygii</taxon>
        <taxon>Neopterygii</taxon>
        <taxon>Teleostei</taxon>
        <taxon>Osteoglossocephala</taxon>
        <taxon>Osteoglossomorpha</taxon>
        <taxon>Osteoglossiformes</taxon>
        <taxon>Osteoglossidae</taxon>
        <taxon>Scleropages</taxon>
    </lineage>
</organism>
<dbReference type="Pfam" id="PF00685">
    <property type="entry name" value="Sulfotransfer_1"/>
    <property type="match status" value="1"/>
</dbReference>
<reference evidence="3" key="3">
    <citation type="submission" date="2025-09" db="UniProtKB">
        <authorList>
            <consortium name="Ensembl"/>
        </authorList>
    </citation>
    <scope>IDENTIFICATION</scope>
</reference>
<dbReference type="SUPFAM" id="SSF52540">
    <property type="entry name" value="P-loop containing nucleoside triphosphate hydrolases"/>
    <property type="match status" value="1"/>
</dbReference>
<evidence type="ECO:0000256" key="1">
    <source>
        <dbReference type="RuleBase" id="RU361155"/>
    </source>
</evidence>
<keyword evidence="1" id="KW-0808">Transferase</keyword>
<reference evidence="3" key="2">
    <citation type="submission" date="2025-08" db="UniProtKB">
        <authorList>
            <consortium name="Ensembl"/>
        </authorList>
    </citation>
    <scope>IDENTIFICATION</scope>
</reference>
<accession>A0A8C9R0F8</accession>
<evidence type="ECO:0000313" key="3">
    <source>
        <dbReference type="Ensembl" id="ENSSFOP00015006574.1"/>
    </source>
</evidence>
<dbReference type="OrthoDB" id="205623at2759"/>
<keyword evidence="4" id="KW-1185">Reference proteome</keyword>
<evidence type="ECO:0000313" key="4">
    <source>
        <dbReference type="Proteomes" id="UP000694397"/>
    </source>
</evidence>
<protein>
    <recommendedName>
        <fullName evidence="1">Sulfotransferase</fullName>
        <ecNumber evidence="1">2.8.2.-</ecNumber>
    </recommendedName>
</protein>
<comment type="similarity">
    <text evidence="1">Belongs to the sulfotransferase 1 family.</text>
</comment>
<dbReference type="GO" id="GO:0008146">
    <property type="term" value="F:sulfotransferase activity"/>
    <property type="evidence" value="ECO:0007669"/>
    <property type="project" value="InterPro"/>
</dbReference>
<proteinExistence type="inferred from homology"/>
<dbReference type="Proteomes" id="UP000694397">
    <property type="component" value="Chromosome 20"/>
</dbReference>
<feature type="domain" description="Sulfotransferase" evidence="2">
    <location>
        <begin position="4"/>
        <end position="106"/>
    </location>
</feature>
<dbReference type="InterPro" id="IPR000863">
    <property type="entry name" value="Sulfotransferase_dom"/>
</dbReference>
<name>A0A8C9R0F8_SCLFO</name>
<dbReference type="Gene3D" id="3.40.50.300">
    <property type="entry name" value="P-loop containing nucleotide triphosphate hydrolases"/>
    <property type="match status" value="1"/>
</dbReference>